<feature type="region of interest" description="Disordered" evidence="1">
    <location>
        <begin position="1"/>
        <end position="26"/>
    </location>
</feature>
<accession>A0A392Q9U3</accession>
<sequence>NATTNHANAEDPQDIDEVRSSKGTESLGFTRDQYEKLVNLLQATSSGPTTTAAQVLVITYALALHSLIVITL</sequence>
<proteinExistence type="predicted"/>
<feature type="non-terminal residue" evidence="2">
    <location>
        <position position="1"/>
    </location>
</feature>
<dbReference type="EMBL" id="LXQA010117776">
    <property type="protein sequence ID" value="MCI20025.1"/>
    <property type="molecule type" value="Genomic_DNA"/>
</dbReference>
<evidence type="ECO:0000313" key="3">
    <source>
        <dbReference type="Proteomes" id="UP000265520"/>
    </source>
</evidence>
<organism evidence="2 3">
    <name type="scientific">Trifolium medium</name>
    <dbReference type="NCBI Taxonomy" id="97028"/>
    <lineage>
        <taxon>Eukaryota</taxon>
        <taxon>Viridiplantae</taxon>
        <taxon>Streptophyta</taxon>
        <taxon>Embryophyta</taxon>
        <taxon>Tracheophyta</taxon>
        <taxon>Spermatophyta</taxon>
        <taxon>Magnoliopsida</taxon>
        <taxon>eudicotyledons</taxon>
        <taxon>Gunneridae</taxon>
        <taxon>Pentapetalae</taxon>
        <taxon>rosids</taxon>
        <taxon>fabids</taxon>
        <taxon>Fabales</taxon>
        <taxon>Fabaceae</taxon>
        <taxon>Papilionoideae</taxon>
        <taxon>50 kb inversion clade</taxon>
        <taxon>NPAAA clade</taxon>
        <taxon>Hologalegina</taxon>
        <taxon>IRL clade</taxon>
        <taxon>Trifolieae</taxon>
        <taxon>Trifolium</taxon>
    </lineage>
</organism>
<protein>
    <submittedName>
        <fullName evidence="2">Uncharacterized protein</fullName>
    </submittedName>
</protein>
<evidence type="ECO:0000313" key="2">
    <source>
        <dbReference type="EMBL" id="MCI20025.1"/>
    </source>
</evidence>
<reference evidence="2 3" key="1">
    <citation type="journal article" date="2018" name="Front. Plant Sci.">
        <title>Red Clover (Trifolium pratense) and Zigzag Clover (T. medium) - A Picture of Genomic Similarities and Differences.</title>
        <authorList>
            <person name="Dluhosova J."/>
            <person name="Istvanek J."/>
            <person name="Nedelnik J."/>
            <person name="Repkova J."/>
        </authorList>
    </citation>
    <scope>NUCLEOTIDE SEQUENCE [LARGE SCALE GENOMIC DNA]</scope>
    <source>
        <strain evidence="3">cv. 10/8</strain>
        <tissue evidence="2">Leaf</tissue>
    </source>
</reference>
<keyword evidence="3" id="KW-1185">Reference proteome</keyword>
<dbReference type="Proteomes" id="UP000265520">
    <property type="component" value="Unassembled WGS sequence"/>
</dbReference>
<name>A0A392Q9U3_9FABA</name>
<dbReference type="AlphaFoldDB" id="A0A392Q9U3"/>
<evidence type="ECO:0000256" key="1">
    <source>
        <dbReference type="SAM" id="MobiDB-lite"/>
    </source>
</evidence>
<comment type="caution">
    <text evidence="2">The sequence shown here is derived from an EMBL/GenBank/DDBJ whole genome shotgun (WGS) entry which is preliminary data.</text>
</comment>